<dbReference type="SMART" id="SM00086">
    <property type="entry name" value="PAC"/>
    <property type="match status" value="1"/>
</dbReference>
<dbReference type="Pfam" id="PF23171">
    <property type="entry name" value="bHLH_HIF1A"/>
    <property type="match status" value="1"/>
</dbReference>
<dbReference type="NCBIfam" id="TIGR00229">
    <property type="entry name" value="sensory_box"/>
    <property type="match status" value="2"/>
</dbReference>
<dbReference type="GO" id="GO:0071456">
    <property type="term" value="P:cellular response to hypoxia"/>
    <property type="evidence" value="ECO:0007669"/>
    <property type="project" value="TreeGrafter"/>
</dbReference>
<dbReference type="InterPro" id="IPR011598">
    <property type="entry name" value="bHLH_dom"/>
</dbReference>
<feature type="domain" description="PAS" evidence="15">
    <location>
        <begin position="94"/>
        <end position="149"/>
    </location>
</feature>
<evidence type="ECO:0000256" key="1">
    <source>
        <dbReference type="ARBA" id="ARBA00004123"/>
    </source>
</evidence>
<dbReference type="Gene3D" id="3.30.450.20">
    <property type="entry name" value="PAS domain"/>
    <property type="match status" value="2"/>
</dbReference>
<dbReference type="Pfam" id="PF13426">
    <property type="entry name" value="PAS_9"/>
    <property type="match status" value="1"/>
</dbReference>
<evidence type="ECO:0000256" key="9">
    <source>
        <dbReference type="ARBA" id="ARBA00023159"/>
    </source>
</evidence>
<keyword evidence="7" id="KW-0805">Transcription regulation</keyword>
<feature type="domain" description="BHLH" evidence="16">
    <location>
        <begin position="16"/>
        <end position="69"/>
    </location>
</feature>
<keyword evidence="11" id="KW-0539">Nucleus</keyword>
<dbReference type="InterPro" id="IPR000014">
    <property type="entry name" value="PAS"/>
</dbReference>
<dbReference type="InterPro" id="IPR021537">
    <property type="entry name" value="HIF_alpha-like"/>
</dbReference>
<feature type="region of interest" description="Disordered" evidence="14">
    <location>
        <begin position="1"/>
        <end position="25"/>
    </location>
</feature>
<evidence type="ECO:0000256" key="14">
    <source>
        <dbReference type="SAM" id="MobiDB-lite"/>
    </source>
</evidence>
<organism evidence="17">
    <name type="scientific">Iconisemion striatum</name>
    <dbReference type="NCBI Taxonomy" id="60296"/>
    <lineage>
        <taxon>Eukaryota</taxon>
        <taxon>Metazoa</taxon>
        <taxon>Chordata</taxon>
        <taxon>Craniata</taxon>
        <taxon>Vertebrata</taxon>
        <taxon>Euteleostomi</taxon>
        <taxon>Actinopterygii</taxon>
        <taxon>Neopterygii</taxon>
        <taxon>Teleostei</taxon>
        <taxon>Neoteleostei</taxon>
        <taxon>Acanthomorphata</taxon>
        <taxon>Ovalentaria</taxon>
        <taxon>Atherinomorphae</taxon>
        <taxon>Cyprinodontiformes</taxon>
        <taxon>Nothobranchiidae</taxon>
        <taxon>Iconisemion</taxon>
    </lineage>
</organism>
<keyword evidence="4" id="KW-0963">Cytoplasm</keyword>
<dbReference type="SMART" id="SM00353">
    <property type="entry name" value="HLH"/>
    <property type="match status" value="1"/>
</dbReference>
<dbReference type="EMBL" id="HADW01010433">
    <property type="protein sequence ID" value="SBP11833.1"/>
    <property type="molecule type" value="Transcribed_RNA"/>
</dbReference>
<reference evidence="17" key="2">
    <citation type="submission" date="2016-06" db="EMBL/GenBank/DDBJ databases">
        <title>The genome of a short-lived fish provides insights into sex chromosome evolution and the genetic control of aging.</title>
        <authorList>
            <person name="Reichwald K."/>
            <person name="Felder M."/>
            <person name="Petzold A."/>
            <person name="Koch P."/>
            <person name="Groth M."/>
            <person name="Platzer M."/>
        </authorList>
    </citation>
    <scope>NUCLEOTIDE SEQUENCE</scope>
    <source>
        <tissue evidence="17">Brain</tissue>
    </source>
</reference>
<keyword evidence="9" id="KW-0010">Activator</keyword>
<dbReference type="Pfam" id="PF11413">
    <property type="entry name" value="HIF-1"/>
    <property type="match status" value="1"/>
</dbReference>
<keyword evidence="10" id="KW-0804">Transcription</keyword>
<dbReference type="Pfam" id="PF08447">
    <property type="entry name" value="PAS_3"/>
    <property type="match status" value="1"/>
</dbReference>
<dbReference type="PROSITE" id="PS50888">
    <property type="entry name" value="BHLH"/>
    <property type="match status" value="1"/>
</dbReference>
<dbReference type="PANTHER" id="PTHR23043:SF7">
    <property type="entry name" value="HYPOXIA-INDUCIBLE FACTOR 1-ALPHA"/>
    <property type="match status" value="1"/>
</dbReference>
<keyword evidence="8" id="KW-0238">DNA-binding</keyword>
<dbReference type="GO" id="GO:0005634">
    <property type="term" value="C:nucleus"/>
    <property type="evidence" value="ECO:0007669"/>
    <property type="project" value="UniProtKB-SubCell"/>
</dbReference>
<evidence type="ECO:0000313" key="17">
    <source>
        <dbReference type="EMBL" id="SBP11833.1"/>
    </source>
</evidence>
<dbReference type="GO" id="GO:0000981">
    <property type="term" value="F:DNA-binding transcription factor activity, RNA polymerase II-specific"/>
    <property type="evidence" value="ECO:0007669"/>
    <property type="project" value="TreeGrafter"/>
</dbReference>
<dbReference type="InterPro" id="IPR036638">
    <property type="entry name" value="HLH_DNA-bd_sf"/>
</dbReference>
<feature type="modified residue" description="(3S)-3-hydroxyasparagine" evidence="13">
    <location>
        <position position="720"/>
    </location>
</feature>
<name>A0A1A7X1I2_9TELE</name>
<evidence type="ECO:0000256" key="10">
    <source>
        <dbReference type="ARBA" id="ARBA00023163"/>
    </source>
</evidence>
<dbReference type="FunFam" id="4.10.280.10:FF:000076">
    <property type="entry name" value="hypoxia-inducible factor 3-alpha isoform X1"/>
    <property type="match status" value="1"/>
</dbReference>
<evidence type="ECO:0000259" key="15">
    <source>
        <dbReference type="PROSITE" id="PS50112"/>
    </source>
</evidence>
<accession>A0A1A7X1I2</accession>
<feature type="region of interest" description="Disordered" evidence="14">
    <location>
        <begin position="579"/>
        <end position="613"/>
    </location>
</feature>
<dbReference type="GO" id="GO:0000977">
    <property type="term" value="F:RNA polymerase II transcription regulatory region sequence-specific DNA binding"/>
    <property type="evidence" value="ECO:0007669"/>
    <property type="project" value="TreeGrafter"/>
</dbReference>
<evidence type="ECO:0000256" key="5">
    <source>
        <dbReference type="ARBA" id="ARBA00022737"/>
    </source>
</evidence>
<dbReference type="InterPro" id="IPR013655">
    <property type="entry name" value="PAS_fold_3"/>
</dbReference>
<protein>
    <recommendedName>
        <fullName evidence="3">Hypoxia-inducible factor 1-alpha</fullName>
    </recommendedName>
</protein>
<evidence type="ECO:0000256" key="7">
    <source>
        <dbReference type="ARBA" id="ARBA00023015"/>
    </source>
</evidence>
<dbReference type="CDD" id="cd00130">
    <property type="entry name" value="PAS"/>
    <property type="match status" value="2"/>
</dbReference>
<dbReference type="Pfam" id="PF08778">
    <property type="entry name" value="HIF-1a_CTAD"/>
    <property type="match status" value="1"/>
</dbReference>
<dbReference type="InterPro" id="IPR001610">
    <property type="entry name" value="PAC"/>
</dbReference>
<dbReference type="Gene3D" id="4.10.280.10">
    <property type="entry name" value="Helix-loop-helix DNA-binding domain"/>
    <property type="match status" value="1"/>
</dbReference>
<evidence type="ECO:0000256" key="4">
    <source>
        <dbReference type="ARBA" id="ARBA00022490"/>
    </source>
</evidence>
<dbReference type="SUPFAM" id="SSF47459">
    <property type="entry name" value="HLH, helix-loop-helix DNA-binding domain"/>
    <property type="match status" value="1"/>
</dbReference>
<evidence type="ECO:0000256" key="8">
    <source>
        <dbReference type="ARBA" id="ARBA00023125"/>
    </source>
</evidence>
<evidence type="ECO:0000256" key="2">
    <source>
        <dbReference type="ARBA" id="ARBA00004496"/>
    </source>
</evidence>
<evidence type="ECO:0000256" key="6">
    <source>
        <dbReference type="ARBA" id="ARBA00022843"/>
    </source>
</evidence>
<dbReference type="FunFam" id="3.30.450.20:FF:000015">
    <property type="entry name" value="Hypoxia-inducible factor 1-alpha isoform 1"/>
    <property type="match status" value="1"/>
</dbReference>
<dbReference type="SMART" id="SM00091">
    <property type="entry name" value="PAS"/>
    <property type="match status" value="2"/>
</dbReference>
<feature type="region of interest" description="Disordered" evidence="14">
    <location>
        <begin position="476"/>
        <end position="501"/>
    </location>
</feature>
<feature type="compositionally biased region" description="Basic and acidic residues" evidence="14">
    <location>
        <begin position="7"/>
        <end position="25"/>
    </location>
</feature>
<keyword evidence="5" id="KW-0677">Repeat</keyword>
<feature type="modified residue" description="4-hydroxyproline" evidence="13">
    <location>
        <position position="423"/>
    </location>
</feature>
<reference evidence="17" key="1">
    <citation type="submission" date="2016-05" db="EMBL/GenBank/DDBJ databases">
        <authorList>
            <person name="Lavstsen T."/>
            <person name="Jespersen J.S."/>
        </authorList>
    </citation>
    <scope>NUCLEOTIDE SEQUENCE</scope>
    <source>
        <tissue evidence="17">Brain</tissue>
    </source>
</reference>
<feature type="domain" description="PAS" evidence="15">
    <location>
        <begin position="244"/>
        <end position="293"/>
    </location>
</feature>
<dbReference type="FunFam" id="3.30.450.20:FF:000005">
    <property type="entry name" value="Hypoxia-inducible factor 1 subunit alpha"/>
    <property type="match status" value="1"/>
</dbReference>
<keyword evidence="6" id="KW-0832">Ubl conjugation</keyword>
<dbReference type="PROSITE" id="PS50112">
    <property type="entry name" value="PAS"/>
    <property type="match status" value="2"/>
</dbReference>
<dbReference type="InterPro" id="IPR014887">
    <property type="entry name" value="HIF-1_CTAD"/>
</dbReference>
<proteinExistence type="predicted"/>
<dbReference type="SUPFAM" id="SSF55785">
    <property type="entry name" value="PYP-like sensor domain (PAS domain)"/>
    <property type="match status" value="2"/>
</dbReference>
<dbReference type="GO" id="GO:0046983">
    <property type="term" value="F:protein dimerization activity"/>
    <property type="evidence" value="ECO:0007669"/>
    <property type="project" value="InterPro"/>
</dbReference>
<evidence type="ECO:0000256" key="3">
    <source>
        <dbReference type="ARBA" id="ARBA00014446"/>
    </source>
</evidence>
<gene>
    <name evidence="17" type="primary">HIF1AA</name>
</gene>
<feature type="modified residue" description="4-hydroxyproline" evidence="13">
    <location>
        <position position="556"/>
    </location>
</feature>
<comment type="subcellular location">
    <subcellularLocation>
        <location evidence="2">Cytoplasm</location>
    </subcellularLocation>
    <subcellularLocation>
        <location evidence="1">Nucleus</location>
    </subcellularLocation>
</comment>
<dbReference type="PANTHER" id="PTHR23043">
    <property type="entry name" value="HYPOXIA-INDUCIBLE FACTOR 1 ALPHA"/>
    <property type="match status" value="1"/>
</dbReference>
<dbReference type="InterPro" id="IPR035965">
    <property type="entry name" value="PAS-like_dom_sf"/>
</dbReference>
<dbReference type="GO" id="GO:0005737">
    <property type="term" value="C:cytoplasm"/>
    <property type="evidence" value="ECO:0007669"/>
    <property type="project" value="UniProtKB-SubCell"/>
</dbReference>
<keyword evidence="12" id="KW-0379">Hydroxylation</keyword>
<evidence type="ECO:0000259" key="16">
    <source>
        <dbReference type="PROSITE" id="PS50888"/>
    </source>
</evidence>
<evidence type="ECO:0000256" key="13">
    <source>
        <dbReference type="PIRSR" id="PIRSR621537-50"/>
    </source>
</evidence>
<dbReference type="AlphaFoldDB" id="A0A1A7X1I2"/>
<sequence>MDTGIVPEKKRVSSERRKEKSRDAARCRRGKESEVFYELANQLPLPHSTSSNLDKASIMRLTISYLRMRNLLCSDQPMEEEETELDVQLNGSYLKALDGFLMVLSEDGDMIYLSENVNKCLGLAQFDLTGHSVFDFTHPCDQEELREMLLYRTGSRRSKEPNTERNFFLRMKCTLTSRGRTVNVKSATWKVLHCSGHMCVHDGRAAQKEPPLPYLVLICDPIPHPSNIEVPLDTKTFLSRHTMDMKFTYCDERITELMGYDPEDLLNRSVYEYYHALDSDLLTKTHHHLFAKGQVTTGQYRMLAKRGGFVWVETQATVIYNNKNSQPQCVVCVNFVLSGIQEDKVILSLEQTEDMKPVKEEEEQEEEELVFETRHLVPVKAEEEKSPELGVIKLFTEIIEPSSVGSLYEKLKDNSEALTLLAPAAGDTIISLDFSCPGTESDTNRLTEVSLFNDVMLPSTSDKLTLPLSHREPFTVPSTSCKEAKPKDFAPTPPTTLPLRPSEAGGSFGFSFPMNSDMNSDFKLDLVEKLFAIDPEPKTPFNTQPMEDLDLEMLAPYIPMDDDFQLHCLTPEEPLTCRPVKPVENSPAPVTKESHSYSSSLFSTPAPPAPPEPVRTSPLASIIVNSAPMLEAGVSFRHLEAQNTQRKRKLSELKDMIEQGTFPQNQLEKGKKRKATELGGARAVLLLPSDLACRLLGTTSEGTGSLLTLPQLTRDDCEVNAPLQGRQYLLQGEELLRALDHVI</sequence>
<evidence type="ECO:0000256" key="12">
    <source>
        <dbReference type="ARBA" id="ARBA00023278"/>
    </source>
</evidence>
<evidence type="ECO:0000256" key="11">
    <source>
        <dbReference type="ARBA" id="ARBA00023242"/>
    </source>
</evidence>